<keyword evidence="12" id="KW-0282">Flagellum</keyword>
<comment type="similarity">
    <text evidence="3">Belongs to the FliH family.</text>
</comment>
<evidence type="ECO:0000256" key="8">
    <source>
        <dbReference type="ARBA" id="ARBA00022927"/>
    </source>
</evidence>
<dbReference type="GO" id="GO:0009288">
    <property type="term" value="C:bacterial-type flagellum"/>
    <property type="evidence" value="ECO:0007669"/>
    <property type="project" value="InterPro"/>
</dbReference>
<dbReference type="eggNOG" id="COG1317">
    <property type="taxonomic scope" value="Bacteria"/>
</dbReference>
<evidence type="ECO:0000256" key="9">
    <source>
        <dbReference type="ARBA" id="ARBA00023225"/>
    </source>
</evidence>
<dbReference type="InterPro" id="IPR000563">
    <property type="entry name" value="Flag_FliH"/>
</dbReference>
<feature type="compositionally biased region" description="Low complexity" evidence="10">
    <location>
        <begin position="261"/>
        <end position="277"/>
    </location>
</feature>
<evidence type="ECO:0000313" key="13">
    <source>
        <dbReference type="Proteomes" id="UP000029227"/>
    </source>
</evidence>
<evidence type="ECO:0000256" key="4">
    <source>
        <dbReference type="ARBA" id="ARBA00016507"/>
    </source>
</evidence>
<keyword evidence="12" id="KW-0969">Cilium</keyword>
<dbReference type="InterPro" id="IPR018035">
    <property type="entry name" value="Flagellar_FliH/T3SS_HrpE"/>
</dbReference>
<proteinExistence type="inferred from homology"/>
<dbReference type="GO" id="GO:0071973">
    <property type="term" value="P:bacterial-type flagellum-dependent cell motility"/>
    <property type="evidence" value="ECO:0007669"/>
    <property type="project" value="InterPro"/>
</dbReference>
<feature type="region of interest" description="Disordered" evidence="10">
    <location>
        <begin position="261"/>
        <end position="295"/>
    </location>
</feature>
<dbReference type="GO" id="GO:0044781">
    <property type="term" value="P:bacterial-type flagellum organization"/>
    <property type="evidence" value="ECO:0007669"/>
    <property type="project" value="UniProtKB-KW"/>
</dbReference>
<sequence length="295" mass="32939">MSTDRRRGFLRVTEHQAQELERWAYPDYSEEREFGADNALNYRHDWHEPVLEEEEPGPPPLTAADLDAIRESAYEEGQTEGREAGYQDGFAQGQAEGLEQGTAQGLEQGLAQGLEQGQQQIDTQVGHLTQLIEQLATPLKQVDNAVEQELLRLVTGLTRELIQVELKTNPTVILHTLRESIATLPMAGQIVTIQLHPDDLAVVKDAYGEENLAERQWRLQAEPALQRGDLQLQAGDSTVDYQMEHRIRDLLNGFIGRNAQQAAQAEQAEHQASAEQAMSPSEPDADLSHIEPDNL</sequence>
<gene>
    <name evidence="12" type="ORF">JCM19237_3970</name>
</gene>
<keyword evidence="9" id="KW-1006">Bacterial flagellum protein export</keyword>
<dbReference type="PANTHER" id="PTHR34982:SF1">
    <property type="entry name" value="FLAGELLAR ASSEMBLY PROTEIN FLIH"/>
    <property type="match status" value="1"/>
</dbReference>
<keyword evidence="7" id="KW-1005">Bacterial flagellum biogenesis</keyword>
<dbReference type="InterPro" id="IPR051472">
    <property type="entry name" value="T3SS_Stator/FliH"/>
</dbReference>
<comment type="caution">
    <text evidence="12">The sequence shown here is derived from an EMBL/GenBank/DDBJ whole genome shotgun (WGS) entry which is preliminary data.</text>
</comment>
<evidence type="ECO:0000256" key="7">
    <source>
        <dbReference type="ARBA" id="ARBA00022795"/>
    </source>
</evidence>
<comment type="function">
    <text evidence="1">Needed for flagellar regrowth and assembly.</text>
</comment>
<dbReference type="STRING" id="754436.JCM19237_3970"/>
<feature type="compositionally biased region" description="Basic and acidic residues" evidence="10">
    <location>
        <begin position="286"/>
        <end position="295"/>
    </location>
</feature>
<dbReference type="PANTHER" id="PTHR34982">
    <property type="entry name" value="YOP PROTEINS TRANSLOCATION PROTEIN L"/>
    <property type="match status" value="1"/>
</dbReference>
<feature type="domain" description="Flagellar assembly protein FliH/Type III secretion system HrpE" evidence="11">
    <location>
        <begin position="124"/>
        <end position="249"/>
    </location>
</feature>
<dbReference type="PRINTS" id="PR01003">
    <property type="entry name" value="FLGFLIH"/>
</dbReference>
<keyword evidence="6" id="KW-0963">Cytoplasm</keyword>
<dbReference type="AlphaFoldDB" id="A0A090QYG3"/>
<reference evidence="12 13" key="1">
    <citation type="journal article" date="2014" name="Genome Announc.">
        <title>Draft Genome Sequences of Two Vibrionaceae Species, Vibrio ponticus C121 and Photobacterium aphoticum C119, Isolated as Coral Reef Microbiota.</title>
        <authorList>
            <person name="Al-saari N."/>
            <person name="Meirelles P.M."/>
            <person name="Mino S."/>
            <person name="Suda W."/>
            <person name="Oshima K."/>
            <person name="Hattori M."/>
            <person name="Ohkuma M."/>
            <person name="Thompson F.L."/>
            <person name="Gomez-Gil B."/>
            <person name="Sawabe T."/>
            <person name="Sawabe T."/>
        </authorList>
    </citation>
    <scope>NUCLEOTIDE SEQUENCE [LARGE SCALE GENOMIC DNA]</scope>
    <source>
        <strain evidence="12 13">JCM 19237</strain>
    </source>
</reference>
<name>A0A090QYG3_9GAMM</name>
<dbReference type="Pfam" id="PF02108">
    <property type="entry name" value="FliH"/>
    <property type="match status" value="1"/>
</dbReference>
<keyword evidence="12" id="KW-0966">Cell projection</keyword>
<evidence type="ECO:0000256" key="2">
    <source>
        <dbReference type="ARBA" id="ARBA00004496"/>
    </source>
</evidence>
<dbReference type="NCBIfam" id="NF004270">
    <property type="entry name" value="PRK05687.2-1"/>
    <property type="match status" value="1"/>
</dbReference>
<dbReference type="GO" id="GO:0003774">
    <property type="term" value="F:cytoskeletal motor activity"/>
    <property type="evidence" value="ECO:0007669"/>
    <property type="project" value="InterPro"/>
</dbReference>
<evidence type="ECO:0000256" key="10">
    <source>
        <dbReference type="SAM" id="MobiDB-lite"/>
    </source>
</evidence>
<evidence type="ECO:0000256" key="3">
    <source>
        <dbReference type="ARBA" id="ARBA00006602"/>
    </source>
</evidence>
<protein>
    <recommendedName>
        <fullName evidence="4">Flagellar assembly protein FliH</fullName>
    </recommendedName>
</protein>
<dbReference type="GO" id="GO:0015031">
    <property type="term" value="P:protein transport"/>
    <property type="evidence" value="ECO:0007669"/>
    <property type="project" value="UniProtKB-KW"/>
</dbReference>
<evidence type="ECO:0000256" key="5">
    <source>
        <dbReference type="ARBA" id="ARBA00022448"/>
    </source>
</evidence>
<evidence type="ECO:0000313" key="12">
    <source>
        <dbReference type="EMBL" id="GAL06904.1"/>
    </source>
</evidence>
<evidence type="ECO:0000256" key="6">
    <source>
        <dbReference type="ARBA" id="ARBA00022490"/>
    </source>
</evidence>
<evidence type="ECO:0000259" key="11">
    <source>
        <dbReference type="Pfam" id="PF02108"/>
    </source>
</evidence>
<dbReference type="EMBL" id="BBMN01000013">
    <property type="protein sequence ID" value="GAL06904.1"/>
    <property type="molecule type" value="Genomic_DNA"/>
</dbReference>
<keyword evidence="8" id="KW-0653">Protein transport</keyword>
<accession>A0A090QYG3</accession>
<keyword evidence="5" id="KW-0813">Transport</keyword>
<dbReference type="NCBIfam" id="NF004267">
    <property type="entry name" value="PRK05687.1-3"/>
    <property type="match status" value="1"/>
</dbReference>
<evidence type="ECO:0000256" key="1">
    <source>
        <dbReference type="ARBA" id="ARBA00003041"/>
    </source>
</evidence>
<dbReference type="GO" id="GO:0005829">
    <property type="term" value="C:cytosol"/>
    <property type="evidence" value="ECO:0007669"/>
    <property type="project" value="TreeGrafter"/>
</dbReference>
<organism evidence="12 13">
    <name type="scientific">Photobacterium aphoticum</name>
    <dbReference type="NCBI Taxonomy" id="754436"/>
    <lineage>
        <taxon>Bacteria</taxon>
        <taxon>Pseudomonadati</taxon>
        <taxon>Pseudomonadota</taxon>
        <taxon>Gammaproteobacteria</taxon>
        <taxon>Vibrionales</taxon>
        <taxon>Vibrionaceae</taxon>
        <taxon>Photobacterium</taxon>
    </lineage>
</organism>
<dbReference type="Proteomes" id="UP000029227">
    <property type="component" value="Unassembled WGS sequence"/>
</dbReference>
<comment type="subcellular location">
    <subcellularLocation>
        <location evidence="2">Cytoplasm</location>
    </subcellularLocation>
</comment>